<evidence type="ECO:0000259" key="5">
    <source>
        <dbReference type="Pfam" id="PF00891"/>
    </source>
</evidence>
<dbReference type="Proteomes" id="UP000236161">
    <property type="component" value="Unassembled WGS sequence"/>
</dbReference>
<dbReference type="GO" id="GO:0008171">
    <property type="term" value="F:O-methyltransferase activity"/>
    <property type="evidence" value="ECO:0007669"/>
    <property type="project" value="InterPro"/>
</dbReference>
<protein>
    <submittedName>
        <fullName evidence="7">(RS)-norcoclaurine 6-O-methyltransferase</fullName>
        <ecNumber evidence="7">2.1.1.240</ecNumber>
    </submittedName>
</protein>
<dbReference type="InterPro" id="IPR012967">
    <property type="entry name" value="COMT_dimerisation"/>
</dbReference>
<dbReference type="InterPro" id="IPR016461">
    <property type="entry name" value="COMT-like"/>
</dbReference>
<dbReference type="AlphaFoldDB" id="A0A2H9ZXJ9"/>
<keyword evidence="3" id="KW-0949">S-adenosyl-L-methionine</keyword>
<dbReference type="GO" id="GO:0102303">
    <property type="term" value="F:resveratrol 3,5-O-dimethyltransferase activity"/>
    <property type="evidence" value="ECO:0007669"/>
    <property type="project" value="UniProtKB-EC"/>
</dbReference>
<keyword evidence="1 7" id="KW-0489">Methyltransferase</keyword>
<dbReference type="EMBL" id="KZ452995">
    <property type="protein sequence ID" value="PKA48035.1"/>
    <property type="molecule type" value="Genomic_DNA"/>
</dbReference>
<dbReference type="GO" id="GO:0032259">
    <property type="term" value="P:methylation"/>
    <property type="evidence" value="ECO:0007669"/>
    <property type="project" value="UniProtKB-KW"/>
</dbReference>
<evidence type="ECO:0000313" key="8">
    <source>
        <dbReference type="Proteomes" id="UP000236161"/>
    </source>
</evidence>
<dbReference type="SUPFAM" id="SSF46785">
    <property type="entry name" value="Winged helix' DNA-binding domain"/>
    <property type="match status" value="1"/>
</dbReference>
<dbReference type="Gene3D" id="1.10.10.10">
    <property type="entry name" value="Winged helix-like DNA-binding domain superfamily/Winged helix DNA-binding domain"/>
    <property type="match status" value="1"/>
</dbReference>
<dbReference type="Pfam" id="PF08100">
    <property type="entry name" value="Dimerisation"/>
    <property type="match status" value="1"/>
</dbReference>
<sequence>MARVGETAGVSAGEDDLHCQVLVLKCMAGVMDTMVLKCAVKLQIFDAIHRHSDRPISLPDLAAALSAQRDHVSALRRVMRYLANMRLIDLQHLDTKGRNGEAAGEHYSLSPAAATYLRVESERSFAPLFTLDEKMMAPLYALDACVTSDRGPDVAASELLGRESFYAMLERDPEVGKTFDSSMTGTVMRIAESILDGCPAVFEGVGTLVDVGGGEGLMAAAIARAFPAVKCVVLDLPHVVEKAPERNGVEFVAGDMFVSLPQADAMLFTRILHNWSDNKVLEILKRCKEAFDGHNGKVIVVDIVIKDVEDNENMQSVKLFYDMMMMVNFGGKERTELEWRSILLEAGFTNCKFTPLMTLEHVIVARP</sequence>
<evidence type="ECO:0000256" key="2">
    <source>
        <dbReference type="ARBA" id="ARBA00022679"/>
    </source>
</evidence>
<dbReference type="SUPFAM" id="SSF53335">
    <property type="entry name" value="S-adenosyl-L-methionine-dependent methyltransferases"/>
    <property type="match status" value="1"/>
</dbReference>
<evidence type="ECO:0000256" key="3">
    <source>
        <dbReference type="ARBA" id="ARBA00022691"/>
    </source>
</evidence>
<dbReference type="Gene3D" id="3.40.50.150">
    <property type="entry name" value="Vaccinia Virus protein VP39"/>
    <property type="match status" value="1"/>
</dbReference>
<keyword evidence="8" id="KW-1185">Reference proteome</keyword>
<evidence type="ECO:0000259" key="6">
    <source>
        <dbReference type="Pfam" id="PF08100"/>
    </source>
</evidence>
<feature type="domain" description="O-methyltransferase C-terminal" evidence="5">
    <location>
        <begin position="154"/>
        <end position="348"/>
    </location>
</feature>
<evidence type="ECO:0000313" key="7">
    <source>
        <dbReference type="EMBL" id="PKA48035.1"/>
    </source>
</evidence>
<gene>
    <name evidence="7" type="ORF">AXF42_Ash015798</name>
</gene>
<dbReference type="OrthoDB" id="757282at2759"/>
<evidence type="ECO:0000256" key="1">
    <source>
        <dbReference type="ARBA" id="ARBA00022603"/>
    </source>
</evidence>
<dbReference type="InterPro" id="IPR036388">
    <property type="entry name" value="WH-like_DNA-bd_sf"/>
</dbReference>
<dbReference type="Pfam" id="PF00891">
    <property type="entry name" value="Methyltransf_2"/>
    <property type="match status" value="1"/>
</dbReference>
<dbReference type="EC" id="2.1.1.240" evidence="7"/>
<feature type="domain" description="O-methyltransferase dimerisation" evidence="6">
    <location>
        <begin position="26"/>
        <end position="118"/>
    </location>
</feature>
<organism evidence="7 8">
    <name type="scientific">Apostasia shenzhenica</name>
    <dbReference type="NCBI Taxonomy" id="1088818"/>
    <lineage>
        <taxon>Eukaryota</taxon>
        <taxon>Viridiplantae</taxon>
        <taxon>Streptophyta</taxon>
        <taxon>Embryophyta</taxon>
        <taxon>Tracheophyta</taxon>
        <taxon>Spermatophyta</taxon>
        <taxon>Magnoliopsida</taxon>
        <taxon>Liliopsida</taxon>
        <taxon>Asparagales</taxon>
        <taxon>Orchidaceae</taxon>
        <taxon>Apostasioideae</taxon>
        <taxon>Apostasia</taxon>
    </lineage>
</organism>
<name>A0A2H9ZXJ9_9ASPA</name>
<dbReference type="InterPro" id="IPR036390">
    <property type="entry name" value="WH_DNA-bd_sf"/>
</dbReference>
<dbReference type="InterPro" id="IPR001077">
    <property type="entry name" value="COMT_C"/>
</dbReference>
<reference evidence="7 8" key="1">
    <citation type="journal article" date="2017" name="Nature">
        <title>The Apostasia genome and the evolution of orchids.</title>
        <authorList>
            <person name="Zhang G.Q."/>
            <person name="Liu K.W."/>
            <person name="Li Z."/>
            <person name="Lohaus R."/>
            <person name="Hsiao Y.Y."/>
            <person name="Niu S.C."/>
            <person name="Wang J.Y."/>
            <person name="Lin Y.C."/>
            <person name="Xu Q."/>
            <person name="Chen L.J."/>
            <person name="Yoshida K."/>
            <person name="Fujiwara S."/>
            <person name="Wang Z.W."/>
            <person name="Zhang Y.Q."/>
            <person name="Mitsuda N."/>
            <person name="Wang M."/>
            <person name="Liu G.H."/>
            <person name="Pecoraro L."/>
            <person name="Huang H.X."/>
            <person name="Xiao X.J."/>
            <person name="Lin M."/>
            <person name="Wu X.Y."/>
            <person name="Wu W.L."/>
            <person name="Chen Y.Y."/>
            <person name="Chang S.B."/>
            <person name="Sakamoto S."/>
            <person name="Ohme-Takagi M."/>
            <person name="Yagi M."/>
            <person name="Zeng S.J."/>
            <person name="Shen C.Y."/>
            <person name="Yeh C.M."/>
            <person name="Luo Y.B."/>
            <person name="Tsai W.C."/>
            <person name="Van de Peer Y."/>
            <person name="Liu Z.J."/>
        </authorList>
    </citation>
    <scope>NUCLEOTIDE SEQUENCE [LARGE SCALE GENOMIC DNA]</scope>
    <source>
        <strain evidence="8">cv. Shenzhen</strain>
        <tissue evidence="7">Stem</tissue>
    </source>
</reference>
<dbReference type="PIRSF" id="PIRSF005739">
    <property type="entry name" value="O-mtase"/>
    <property type="match status" value="1"/>
</dbReference>
<dbReference type="PANTHER" id="PTHR11746">
    <property type="entry name" value="O-METHYLTRANSFERASE"/>
    <property type="match status" value="1"/>
</dbReference>
<feature type="active site" description="Proton acceptor" evidence="4">
    <location>
        <position position="273"/>
    </location>
</feature>
<accession>A0A2H9ZXJ9</accession>
<keyword evidence="2 7" id="KW-0808">Transferase</keyword>
<proteinExistence type="predicted"/>
<evidence type="ECO:0000256" key="4">
    <source>
        <dbReference type="PIRSR" id="PIRSR005739-1"/>
    </source>
</evidence>
<dbReference type="InterPro" id="IPR029063">
    <property type="entry name" value="SAM-dependent_MTases_sf"/>
</dbReference>
<dbReference type="STRING" id="1088818.A0A2H9ZXJ9"/>
<dbReference type="PROSITE" id="PS51683">
    <property type="entry name" value="SAM_OMT_II"/>
    <property type="match status" value="1"/>
</dbReference>
<dbReference type="GO" id="GO:0046983">
    <property type="term" value="F:protein dimerization activity"/>
    <property type="evidence" value="ECO:0007669"/>
    <property type="project" value="InterPro"/>
</dbReference>